<accession>A0A6N8T993</accession>
<dbReference type="Proteomes" id="UP000440304">
    <property type="component" value="Unassembled WGS sequence"/>
</dbReference>
<proteinExistence type="predicted"/>
<organism evidence="1 2">
    <name type="scientific">Shinella zoogloeoides</name>
    <name type="common">Crabtreella saccharophila</name>
    <dbReference type="NCBI Taxonomy" id="352475"/>
    <lineage>
        <taxon>Bacteria</taxon>
        <taxon>Pseudomonadati</taxon>
        <taxon>Pseudomonadota</taxon>
        <taxon>Alphaproteobacteria</taxon>
        <taxon>Hyphomicrobiales</taxon>
        <taxon>Rhizobiaceae</taxon>
        <taxon>Shinella</taxon>
    </lineage>
</organism>
<comment type="caution">
    <text evidence="1">The sequence shown here is derived from an EMBL/GenBank/DDBJ whole genome shotgun (WGS) entry which is preliminary data.</text>
</comment>
<sequence length="132" mass="14112">MSEKQTENPREAEALAFARQGIEAGADGRHGEAVAYWQAASDHADAHLSGADIDHWINSGLGAALYDAGAYERGIAVSRLALDWCSARGFPLPAITIARSARRLGDHAAAAAYLARARALTGEPKLEIWEEE</sequence>
<dbReference type="InterPro" id="IPR011990">
    <property type="entry name" value="TPR-like_helical_dom_sf"/>
</dbReference>
<evidence type="ECO:0008006" key="3">
    <source>
        <dbReference type="Google" id="ProtNLM"/>
    </source>
</evidence>
<name>A0A6N8T993_SHIZO</name>
<dbReference type="SUPFAM" id="SSF48452">
    <property type="entry name" value="TPR-like"/>
    <property type="match status" value="1"/>
</dbReference>
<dbReference type="Gene3D" id="1.25.40.10">
    <property type="entry name" value="Tetratricopeptide repeat domain"/>
    <property type="match status" value="1"/>
</dbReference>
<dbReference type="AlphaFoldDB" id="A0A6N8T993"/>
<gene>
    <name evidence="1" type="ORF">GR156_05970</name>
</gene>
<protein>
    <recommendedName>
        <fullName evidence="3">Tetratricopeptide repeat protein</fullName>
    </recommendedName>
</protein>
<dbReference type="RefSeq" id="WP_160785236.1">
    <property type="nucleotide sequence ID" value="NZ_CP086610.1"/>
</dbReference>
<dbReference type="EMBL" id="WUML01000003">
    <property type="protein sequence ID" value="MXN99841.1"/>
    <property type="molecule type" value="Genomic_DNA"/>
</dbReference>
<evidence type="ECO:0000313" key="2">
    <source>
        <dbReference type="Proteomes" id="UP000440304"/>
    </source>
</evidence>
<reference evidence="1 2" key="1">
    <citation type="submission" date="2019-12" db="EMBL/GenBank/DDBJ databases">
        <title>Shinella granuli gen. nov., sp. nov., and proposal of the reclassification of Zoogloea ramigera ATCC 19623 as Shinella zoogloeoides sp. nov.</title>
        <authorList>
            <person name="Gao J."/>
        </authorList>
    </citation>
    <scope>NUCLEOTIDE SEQUENCE [LARGE SCALE GENOMIC DNA]</scope>
    <source>
        <strain evidence="1 2">DSM 287</strain>
    </source>
</reference>
<evidence type="ECO:0000313" key="1">
    <source>
        <dbReference type="EMBL" id="MXN99841.1"/>
    </source>
</evidence>
<dbReference type="OrthoDB" id="6638135at2"/>